<feature type="domain" description="HTH luxR-type" evidence="4">
    <location>
        <begin position="185"/>
        <end position="250"/>
    </location>
</feature>
<evidence type="ECO:0000256" key="1">
    <source>
        <dbReference type="ARBA" id="ARBA00023015"/>
    </source>
</evidence>
<dbReference type="SMART" id="SM00421">
    <property type="entry name" value="HTH_LUXR"/>
    <property type="match status" value="1"/>
</dbReference>
<dbReference type="InterPro" id="IPR000792">
    <property type="entry name" value="Tscrpt_reg_LuxR_C"/>
</dbReference>
<evidence type="ECO:0000256" key="3">
    <source>
        <dbReference type="ARBA" id="ARBA00023163"/>
    </source>
</evidence>
<dbReference type="Gene3D" id="1.10.10.10">
    <property type="entry name" value="Winged helix-like DNA-binding domain superfamily/Winged helix DNA-binding domain"/>
    <property type="match status" value="1"/>
</dbReference>
<dbReference type="PANTHER" id="PTHR44688:SF16">
    <property type="entry name" value="DNA-BINDING TRANSCRIPTIONAL ACTIVATOR DEVR_DOSR"/>
    <property type="match status" value="1"/>
</dbReference>
<dbReference type="RefSeq" id="WP_102758306.1">
    <property type="nucleotide sequence ID" value="NZ_CP025791.1"/>
</dbReference>
<accession>A0A2K9PX94</accession>
<proteinExistence type="predicted"/>
<keyword evidence="6" id="KW-1185">Reference proteome</keyword>
<dbReference type="KEGG" id="fek:C1H87_16675"/>
<keyword evidence="1" id="KW-0805">Transcription regulation</keyword>
<dbReference type="PANTHER" id="PTHR44688">
    <property type="entry name" value="DNA-BINDING TRANSCRIPTIONAL ACTIVATOR DEVR_DOSR"/>
    <property type="match status" value="1"/>
</dbReference>
<organism evidence="5 6">
    <name type="scientific">Flavivirga eckloniae</name>
    <dbReference type="NCBI Taxonomy" id="1803846"/>
    <lineage>
        <taxon>Bacteria</taxon>
        <taxon>Pseudomonadati</taxon>
        <taxon>Bacteroidota</taxon>
        <taxon>Flavobacteriia</taxon>
        <taxon>Flavobacteriales</taxon>
        <taxon>Flavobacteriaceae</taxon>
        <taxon>Flavivirga</taxon>
    </lineage>
</organism>
<evidence type="ECO:0000313" key="5">
    <source>
        <dbReference type="EMBL" id="AUP81664.1"/>
    </source>
</evidence>
<name>A0A2K9PX94_9FLAO</name>
<keyword evidence="3" id="KW-0804">Transcription</keyword>
<dbReference type="PRINTS" id="PR00038">
    <property type="entry name" value="HTHLUXR"/>
</dbReference>
<dbReference type="SUPFAM" id="SSF46894">
    <property type="entry name" value="C-terminal effector domain of the bipartite response regulators"/>
    <property type="match status" value="1"/>
</dbReference>
<evidence type="ECO:0000259" key="4">
    <source>
        <dbReference type="PROSITE" id="PS50043"/>
    </source>
</evidence>
<dbReference type="CDD" id="cd06170">
    <property type="entry name" value="LuxR_C_like"/>
    <property type="match status" value="1"/>
</dbReference>
<dbReference type="PROSITE" id="PS50043">
    <property type="entry name" value="HTH_LUXR_2"/>
    <property type="match status" value="1"/>
</dbReference>
<gene>
    <name evidence="5" type="ORF">C1H87_16675</name>
</gene>
<dbReference type="InterPro" id="IPR036388">
    <property type="entry name" value="WH-like_DNA-bd_sf"/>
</dbReference>
<dbReference type="GO" id="GO:0003677">
    <property type="term" value="F:DNA binding"/>
    <property type="evidence" value="ECO:0007669"/>
    <property type="project" value="UniProtKB-KW"/>
</dbReference>
<dbReference type="Proteomes" id="UP000235826">
    <property type="component" value="Chromosome"/>
</dbReference>
<sequence>MLHESDFFSSKNAINSISKAEKEQTFYYLETIKAFARTTYKSIYVIDYEKKGFEYVSENPLFLCGHTAQEVQKLGYAFYFKYVIPEDLQLLLKINTVGFDFYENIPVEQRIFHTISYDFHLKNPDGKVILINQKLTPLYLTQSGKIWKAICIISLSLAKKSGNIKIYKTGDNKIFEYDLKGSFWKIMDKITLTNREKEILQFSIRGYSISEIAETIFVSPDTVKFHRRKLFAKLDVANISEAIAYATNNNILV</sequence>
<dbReference type="EMBL" id="CP025791">
    <property type="protein sequence ID" value="AUP81664.1"/>
    <property type="molecule type" value="Genomic_DNA"/>
</dbReference>
<dbReference type="Pfam" id="PF00196">
    <property type="entry name" value="GerE"/>
    <property type="match status" value="1"/>
</dbReference>
<dbReference type="GO" id="GO:0006355">
    <property type="term" value="P:regulation of DNA-templated transcription"/>
    <property type="evidence" value="ECO:0007669"/>
    <property type="project" value="InterPro"/>
</dbReference>
<dbReference type="Gene3D" id="3.30.450.20">
    <property type="entry name" value="PAS domain"/>
    <property type="match status" value="1"/>
</dbReference>
<evidence type="ECO:0000313" key="6">
    <source>
        <dbReference type="Proteomes" id="UP000235826"/>
    </source>
</evidence>
<dbReference type="AlphaFoldDB" id="A0A2K9PX94"/>
<dbReference type="OrthoDB" id="1727128at2"/>
<evidence type="ECO:0000256" key="2">
    <source>
        <dbReference type="ARBA" id="ARBA00023125"/>
    </source>
</evidence>
<reference evidence="5 6" key="1">
    <citation type="submission" date="2018-01" db="EMBL/GenBank/DDBJ databases">
        <title>Complete genome sequence of Flavivirga eckloniae ECD14 isolated from seaweed Ecklonia cava.</title>
        <authorList>
            <person name="Lee J.H."/>
            <person name="Baik K.S."/>
            <person name="Seong C.N."/>
        </authorList>
    </citation>
    <scope>NUCLEOTIDE SEQUENCE [LARGE SCALE GENOMIC DNA]</scope>
    <source>
        <strain evidence="5 6">ECD14</strain>
    </source>
</reference>
<keyword evidence="2" id="KW-0238">DNA-binding</keyword>
<protein>
    <submittedName>
        <fullName evidence="5">Helix-turn-helix transcriptional regulator</fullName>
    </submittedName>
</protein>
<dbReference type="InterPro" id="IPR016032">
    <property type="entry name" value="Sig_transdc_resp-reg_C-effctor"/>
</dbReference>